<organism evidence="2 3">
    <name type="scientific">Temnothorax longispinosus</name>
    <dbReference type="NCBI Taxonomy" id="300112"/>
    <lineage>
        <taxon>Eukaryota</taxon>
        <taxon>Metazoa</taxon>
        <taxon>Ecdysozoa</taxon>
        <taxon>Arthropoda</taxon>
        <taxon>Hexapoda</taxon>
        <taxon>Insecta</taxon>
        <taxon>Pterygota</taxon>
        <taxon>Neoptera</taxon>
        <taxon>Endopterygota</taxon>
        <taxon>Hymenoptera</taxon>
        <taxon>Apocrita</taxon>
        <taxon>Aculeata</taxon>
        <taxon>Formicoidea</taxon>
        <taxon>Formicidae</taxon>
        <taxon>Myrmicinae</taxon>
        <taxon>Temnothorax</taxon>
    </lineage>
</organism>
<dbReference type="Proteomes" id="UP000310200">
    <property type="component" value="Unassembled WGS sequence"/>
</dbReference>
<name>A0A4S2L7I3_9HYME</name>
<evidence type="ECO:0000256" key="1">
    <source>
        <dbReference type="SAM" id="MobiDB-lite"/>
    </source>
</evidence>
<comment type="caution">
    <text evidence="2">The sequence shown here is derived from an EMBL/GenBank/DDBJ whole genome shotgun (WGS) entry which is preliminary data.</text>
</comment>
<keyword evidence="3" id="KW-1185">Reference proteome</keyword>
<accession>A0A4S2L7I3</accession>
<sequence>MFKIAFLDNRFGAAPLQLLAALSPVTSKGCEREQGAERGRRGEGREINFVVPWMFAARAAYATWLTSFHELKVSASRCGLRYRADYYSRARLNKKERAEETDLREQGREGHKGEGRKEERGQRAERKS</sequence>
<gene>
    <name evidence="2" type="ORF">DBV15_06358</name>
</gene>
<feature type="region of interest" description="Disordered" evidence="1">
    <location>
        <begin position="96"/>
        <end position="128"/>
    </location>
</feature>
<dbReference type="EMBL" id="QBLH01000326">
    <property type="protein sequence ID" value="TGZ56559.1"/>
    <property type="molecule type" value="Genomic_DNA"/>
</dbReference>
<protein>
    <submittedName>
        <fullName evidence="2">Uncharacterized protein</fullName>
    </submittedName>
</protein>
<dbReference type="AlphaFoldDB" id="A0A4S2L7I3"/>
<proteinExistence type="predicted"/>
<reference evidence="2 3" key="1">
    <citation type="journal article" date="2019" name="Philos. Trans. R. Soc. Lond., B, Biol. Sci.">
        <title>Ant behaviour and brain gene expression of defending hosts depend on the ecological success of the intruding social parasite.</title>
        <authorList>
            <person name="Kaur R."/>
            <person name="Stoldt M."/>
            <person name="Jongepier E."/>
            <person name="Feldmeyer B."/>
            <person name="Menzel F."/>
            <person name="Bornberg-Bauer E."/>
            <person name="Foitzik S."/>
        </authorList>
    </citation>
    <scope>NUCLEOTIDE SEQUENCE [LARGE SCALE GENOMIC DNA]</scope>
    <source>
        <tissue evidence="2">Whole body</tissue>
    </source>
</reference>
<evidence type="ECO:0000313" key="3">
    <source>
        <dbReference type="Proteomes" id="UP000310200"/>
    </source>
</evidence>
<evidence type="ECO:0000313" key="2">
    <source>
        <dbReference type="EMBL" id="TGZ56559.1"/>
    </source>
</evidence>